<accession>A0A1G2EXC1</accession>
<dbReference type="EC" id="2.7.7.8" evidence="8"/>
<dbReference type="InterPro" id="IPR015848">
    <property type="entry name" value="PNPase_PH_RNA-bd_bac/org-type"/>
</dbReference>
<dbReference type="InterPro" id="IPR036456">
    <property type="entry name" value="PNPase_PH_RNA-bd_sf"/>
</dbReference>
<dbReference type="GO" id="GO:0004654">
    <property type="term" value="F:polyribonucleotide nucleotidyltransferase activity"/>
    <property type="evidence" value="ECO:0007669"/>
    <property type="project" value="UniProtKB-UniRule"/>
</dbReference>
<evidence type="ECO:0000256" key="5">
    <source>
        <dbReference type="ARBA" id="ARBA00022723"/>
    </source>
</evidence>
<dbReference type="Pfam" id="PF01138">
    <property type="entry name" value="RNase_PH"/>
    <property type="match status" value="2"/>
</dbReference>
<dbReference type="InterPro" id="IPR015847">
    <property type="entry name" value="ExoRNase_PH_dom2"/>
</dbReference>
<evidence type="ECO:0000256" key="3">
    <source>
        <dbReference type="ARBA" id="ARBA00022679"/>
    </source>
</evidence>
<dbReference type="InterPro" id="IPR020568">
    <property type="entry name" value="Ribosomal_Su5_D2-typ_SF"/>
</dbReference>
<dbReference type="PANTHER" id="PTHR11252">
    <property type="entry name" value="POLYRIBONUCLEOTIDE NUCLEOTIDYLTRANSFERASE"/>
    <property type="match status" value="1"/>
</dbReference>
<comment type="function">
    <text evidence="8">Involved in mRNA degradation. Catalyzes the phosphorolysis of single-stranded polyribonucleotides processively in the 3'- to 5'-direction.</text>
</comment>
<dbReference type="AlphaFoldDB" id="A0A1G2EXC1"/>
<dbReference type="CDD" id="cd11364">
    <property type="entry name" value="RNase_PH_PNPase_2"/>
    <property type="match status" value="1"/>
</dbReference>
<dbReference type="GO" id="GO:0005829">
    <property type="term" value="C:cytosol"/>
    <property type="evidence" value="ECO:0007669"/>
    <property type="project" value="UniProtKB-ARBA"/>
</dbReference>
<dbReference type="CDD" id="cd02393">
    <property type="entry name" value="KH-I_PNPase"/>
    <property type="match status" value="1"/>
</dbReference>
<evidence type="ECO:0000256" key="8">
    <source>
        <dbReference type="HAMAP-Rule" id="MF_01595"/>
    </source>
</evidence>
<dbReference type="InterPro" id="IPR012340">
    <property type="entry name" value="NA-bd_OB-fold"/>
</dbReference>
<dbReference type="PANTHER" id="PTHR11252:SF0">
    <property type="entry name" value="POLYRIBONUCLEOTIDE NUCLEOTIDYLTRANSFERASE 1, MITOCHONDRIAL"/>
    <property type="match status" value="1"/>
</dbReference>
<comment type="cofactor">
    <cofactor evidence="8">
        <name>Mg(2+)</name>
        <dbReference type="ChEBI" id="CHEBI:18420"/>
    </cofactor>
</comment>
<keyword evidence="3 8" id="KW-0808">Transferase</keyword>
<keyword evidence="2 8" id="KW-0963">Cytoplasm</keyword>
<evidence type="ECO:0000256" key="1">
    <source>
        <dbReference type="ARBA" id="ARBA00007404"/>
    </source>
</evidence>
<keyword evidence="7 8" id="KW-0694">RNA-binding</keyword>
<comment type="similarity">
    <text evidence="1 8">Belongs to the polyribonucleotide nucleotidyltransferase family.</text>
</comment>
<feature type="domain" description="S1 motif" evidence="9">
    <location>
        <begin position="623"/>
        <end position="691"/>
    </location>
</feature>
<dbReference type="Pfam" id="PF03725">
    <property type="entry name" value="RNase_PH_C"/>
    <property type="match status" value="1"/>
</dbReference>
<dbReference type="SUPFAM" id="SSF46915">
    <property type="entry name" value="Polynucleotide phosphorylase/guanosine pentaphosphate synthase (PNPase/GPSI), domain 3"/>
    <property type="match status" value="1"/>
</dbReference>
<dbReference type="HAMAP" id="MF_01595">
    <property type="entry name" value="PNPase"/>
    <property type="match status" value="1"/>
</dbReference>
<dbReference type="SUPFAM" id="SSF50249">
    <property type="entry name" value="Nucleic acid-binding proteins"/>
    <property type="match status" value="1"/>
</dbReference>
<reference evidence="10 11" key="1">
    <citation type="journal article" date="2016" name="Nat. Commun.">
        <title>Thousands of microbial genomes shed light on interconnected biogeochemical processes in an aquifer system.</title>
        <authorList>
            <person name="Anantharaman K."/>
            <person name="Brown C.T."/>
            <person name="Hug L.A."/>
            <person name="Sharon I."/>
            <person name="Castelle C.J."/>
            <person name="Probst A.J."/>
            <person name="Thomas B.C."/>
            <person name="Singh A."/>
            <person name="Wilkins M.J."/>
            <person name="Karaoz U."/>
            <person name="Brodie E.L."/>
            <person name="Williams K.H."/>
            <person name="Hubbard S.S."/>
            <person name="Banfield J.F."/>
        </authorList>
    </citation>
    <scope>NUCLEOTIDE SEQUENCE [LARGE SCALE GENOMIC DNA]</scope>
</reference>
<dbReference type="PIRSF" id="PIRSF005499">
    <property type="entry name" value="PNPase"/>
    <property type="match status" value="1"/>
</dbReference>
<dbReference type="InterPro" id="IPR004087">
    <property type="entry name" value="KH_dom"/>
</dbReference>
<dbReference type="GO" id="GO:0003723">
    <property type="term" value="F:RNA binding"/>
    <property type="evidence" value="ECO:0007669"/>
    <property type="project" value="UniProtKB-UniRule"/>
</dbReference>
<dbReference type="InterPro" id="IPR036345">
    <property type="entry name" value="ExoRNase_PH_dom2_sf"/>
</dbReference>
<comment type="catalytic activity">
    <reaction evidence="8">
        <text>RNA(n+1) + phosphate = RNA(n) + a ribonucleoside 5'-diphosphate</text>
        <dbReference type="Rhea" id="RHEA:22096"/>
        <dbReference type="Rhea" id="RHEA-COMP:14527"/>
        <dbReference type="Rhea" id="RHEA-COMP:17342"/>
        <dbReference type="ChEBI" id="CHEBI:43474"/>
        <dbReference type="ChEBI" id="CHEBI:57930"/>
        <dbReference type="ChEBI" id="CHEBI:140395"/>
        <dbReference type="EC" id="2.7.7.8"/>
    </reaction>
</comment>
<dbReference type="SUPFAM" id="SSF54791">
    <property type="entry name" value="Eukaryotic type KH-domain (KH-domain type I)"/>
    <property type="match status" value="1"/>
</dbReference>
<dbReference type="EMBL" id="MHMR01000021">
    <property type="protein sequence ID" value="OGZ30459.1"/>
    <property type="molecule type" value="Genomic_DNA"/>
</dbReference>
<dbReference type="GO" id="GO:0000175">
    <property type="term" value="F:3'-5'-RNA exonuclease activity"/>
    <property type="evidence" value="ECO:0007669"/>
    <property type="project" value="TreeGrafter"/>
</dbReference>
<dbReference type="SUPFAM" id="SSF54211">
    <property type="entry name" value="Ribosomal protein S5 domain 2-like"/>
    <property type="match status" value="2"/>
</dbReference>
<dbReference type="FunFam" id="3.30.230.70:FF:000002">
    <property type="entry name" value="Polyribonucleotide nucleotidyltransferase"/>
    <property type="match status" value="1"/>
</dbReference>
<evidence type="ECO:0000313" key="10">
    <source>
        <dbReference type="EMBL" id="OGZ30459.1"/>
    </source>
</evidence>
<dbReference type="NCBIfam" id="NF008805">
    <property type="entry name" value="PRK11824.1"/>
    <property type="match status" value="1"/>
</dbReference>
<dbReference type="Gene3D" id="2.40.50.140">
    <property type="entry name" value="Nucleic acid-binding proteins"/>
    <property type="match status" value="1"/>
</dbReference>
<dbReference type="GO" id="GO:0006402">
    <property type="term" value="P:mRNA catabolic process"/>
    <property type="evidence" value="ECO:0007669"/>
    <property type="project" value="UniProtKB-UniRule"/>
</dbReference>
<proteinExistence type="inferred from homology"/>
<dbReference type="SMART" id="SM00316">
    <property type="entry name" value="S1"/>
    <property type="match status" value="1"/>
</dbReference>
<comment type="caution">
    <text evidence="10">The sequence shown here is derived from an EMBL/GenBank/DDBJ whole genome shotgun (WGS) entry which is preliminary data.</text>
</comment>
<dbReference type="GO" id="GO:0006396">
    <property type="term" value="P:RNA processing"/>
    <property type="evidence" value="ECO:0007669"/>
    <property type="project" value="InterPro"/>
</dbReference>
<keyword evidence="6 8" id="KW-0460">Magnesium</keyword>
<evidence type="ECO:0000256" key="4">
    <source>
        <dbReference type="ARBA" id="ARBA00022695"/>
    </source>
</evidence>
<dbReference type="Pfam" id="PF00013">
    <property type="entry name" value="KH_1"/>
    <property type="match status" value="1"/>
</dbReference>
<evidence type="ECO:0000256" key="7">
    <source>
        <dbReference type="ARBA" id="ARBA00022884"/>
    </source>
</evidence>
<dbReference type="Gene3D" id="3.30.230.70">
    <property type="entry name" value="GHMP Kinase, N-terminal domain"/>
    <property type="match status" value="2"/>
</dbReference>
<keyword evidence="5 8" id="KW-0479">Metal-binding</keyword>
<evidence type="ECO:0000313" key="11">
    <source>
        <dbReference type="Proteomes" id="UP000178428"/>
    </source>
</evidence>
<dbReference type="PROSITE" id="PS50126">
    <property type="entry name" value="S1"/>
    <property type="match status" value="1"/>
</dbReference>
<dbReference type="InterPro" id="IPR036612">
    <property type="entry name" value="KH_dom_type_1_sf"/>
</dbReference>
<dbReference type="InterPro" id="IPR012162">
    <property type="entry name" value="PNPase"/>
</dbReference>
<dbReference type="SUPFAM" id="SSF55666">
    <property type="entry name" value="Ribonuclease PH domain 2-like"/>
    <property type="match status" value="2"/>
</dbReference>
<evidence type="ECO:0000256" key="6">
    <source>
        <dbReference type="ARBA" id="ARBA00022842"/>
    </source>
</evidence>
<dbReference type="Proteomes" id="UP000178428">
    <property type="component" value="Unassembled WGS sequence"/>
</dbReference>
<dbReference type="InterPro" id="IPR001247">
    <property type="entry name" value="ExoRNase_PH_dom1"/>
</dbReference>
<feature type="binding site" evidence="8">
    <location>
        <position position="487"/>
    </location>
    <ligand>
        <name>Mg(2+)</name>
        <dbReference type="ChEBI" id="CHEBI:18420"/>
    </ligand>
</feature>
<comment type="subcellular location">
    <subcellularLocation>
        <location evidence="8">Cytoplasm</location>
    </subcellularLocation>
</comment>
<organism evidence="10 11">
    <name type="scientific">Candidatus Niyogibacteria bacterium RIFCSPLOWO2_02_FULL_45_13</name>
    <dbReference type="NCBI Taxonomy" id="1801725"/>
    <lineage>
        <taxon>Bacteria</taxon>
        <taxon>Candidatus Niyogiibacteriota</taxon>
    </lineage>
</organism>
<dbReference type="InterPro" id="IPR003029">
    <property type="entry name" value="S1_domain"/>
</dbReference>
<dbReference type="NCBIfam" id="TIGR03591">
    <property type="entry name" value="polynuc_phos"/>
    <property type="match status" value="1"/>
</dbReference>
<dbReference type="SMART" id="SM00322">
    <property type="entry name" value="KH"/>
    <property type="match status" value="1"/>
</dbReference>
<dbReference type="FunFam" id="3.30.1370.10:FF:000001">
    <property type="entry name" value="Polyribonucleotide nucleotidyltransferase"/>
    <property type="match status" value="1"/>
</dbReference>
<protein>
    <recommendedName>
        <fullName evidence="8">Polyribonucleotide nucleotidyltransferase</fullName>
        <ecNumber evidence="8">2.7.7.8</ecNumber>
    </recommendedName>
    <alternativeName>
        <fullName evidence="8">Polynucleotide phosphorylase</fullName>
        <shortName evidence="8">PNPase</shortName>
    </alternativeName>
</protein>
<dbReference type="Pfam" id="PF03726">
    <property type="entry name" value="PNPase"/>
    <property type="match status" value="1"/>
</dbReference>
<dbReference type="InterPro" id="IPR004088">
    <property type="entry name" value="KH_dom_type_1"/>
</dbReference>
<dbReference type="Pfam" id="PF00575">
    <property type="entry name" value="S1"/>
    <property type="match status" value="1"/>
</dbReference>
<dbReference type="Gene3D" id="3.30.1370.10">
    <property type="entry name" value="K Homology domain, type 1"/>
    <property type="match status" value="1"/>
</dbReference>
<evidence type="ECO:0000256" key="2">
    <source>
        <dbReference type="ARBA" id="ARBA00022490"/>
    </source>
</evidence>
<dbReference type="PROSITE" id="PS50084">
    <property type="entry name" value="KH_TYPE_1"/>
    <property type="match status" value="1"/>
</dbReference>
<feature type="binding site" evidence="8">
    <location>
        <position position="493"/>
    </location>
    <ligand>
        <name>Mg(2+)</name>
        <dbReference type="ChEBI" id="CHEBI:18420"/>
    </ligand>
</feature>
<keyword evidence="4 8" id="KW-0548">Nucleotidyltransferase</keyword>
<dbReference type="STRING" id="1801725.A3J00_04290"/>
<dbReference type="FunFam" id="3.30.230.70:FF:000001">
    <property type="entry name" value="Polyribonucleotide nucleotidyltransferase"/>
    <property type="match status" value="1"/>
</dbReference>
<dbReference type="GO" id="GO:0000287">
    <property type="term" value="F:magnesium ion binding"/>
    <property type="evidence" value="ECO:0007669"/>
    <property type="project" value="UniProtKB-UniRule"/>
</dbReference>
<sequence>MQIKKYSTEIAGRKLEVEFSDLALHASGSVLVRYGKTAIFAAASMSKEARTGIDYFPLSVNYEEKFYAAGQILGSRFMKREGKPSDEAVLTGRLIDRTLRPLFSNKLRNEVQIVIMPLSIDGENDPDVPSIIAASLALATSDIPWAGPVSPLRLGFDGKKVIFNPTNAERENSPLDLVACAKEGKINMIEAGAKEVAEEDIMSALKEAVPEFEKIEKFQKEIISKEGKEKLEIKLPEEPEKLAEAFNKNIKGRLEDYIYISEKAVRNTRLGELKKEWTDWAEENLGEDSLLFADDIYEEAINDIVHKNIIEHEKRPDTRKLNELRDIFAKAGVLDRVHGSGIFYRGETHILSVATLGAPGDVQLIEGMEIQTKKRFMHHYNFPPFSTGETGRMGSPGRREIGHGALAERALEAVIPPKEIFPYTIRLVSEAMSSNGSTSMGSVCASTLALMDAGVPIKEPVAGIAMGLMMENDKKYKVLTDIQGPEDHHGDMDFKAAGTKNGISAIQMDVKVGGVTLEILSETLRDAKAARIKIMEVMLKEIAKPRAEVSPSAPKIIIMTINPDKIRDVVGPGGKTINKIIDETGAEIDIEQTGEIFITGRNRESAEKAAEAVKNLTHEYAVGEEFTGKVSRIFEFGAMVEMGTKQEGLVHISELAPYRVGKVRDVVNIGDEVPVKIISIDELGRVTLSIKQSSQYREKK</sequence>
<dbReference type="InterPro" id="IPR027408">
    <property type="entry name" value="PNPase/RNase_PH_dom_sf"/>
</dbReference>
<name>A0A1G2EXC1_9BACT</name>
<gene>
    <name evidence="8" type="primary">pnp</name>
    <name evidence="10" type="ORF">A3J00_04290</name>
</gene>
<evidence type="ECO:0000259" key="9">
    <source>
        <dbReference type="PROSITE" id="PS50126"/>
    </source>
</evidence>